<evidence type="ECO:0000313" key="3">
    <source>
        <dbReference type="EMBL" id="KAK8893601.1"/>
    </source>
</evidence>
<keyword evidence="1" id="KW-0175">Coiled coil</keyword>
<dbReference type="Proteomes" id="UP001470230">
    <property type="component" value="Unassembled WGS sequence"/>
</dbReference>
<feature type="coiled-coil region" evidence="1">
    <location>
        <begin position="44"/>
        <end position="81"/>
    </location>
</feature>
<feature type="compositionally biased region" description="Low complexity" evidence="2">
    <location>
        <begin position="190"/>
        <end position="214"/>
    </location>
</feature>
<sequence length="214" mass="24649">MNMIDSKAKKEILAYTIETLNDTLLIDESNSELREKIKRFDNVIINTQMDLDLCRKKLNELNEKKLLIQKKREILADVQRNIIKILDNQSIISDLHSNPSDYIGVPPVLMFLLETLYSATENQLSLNKIKIPISQILDMSDSINEMYNKLVDSHIIEETPAESQERNEAIAQNQQIFMNELIDTIDTNEISNDNTDSFDNNTNDDITNNEETSN</sequence>
<reference evidence="3 4" key="1">
    <citation type="submission" date="2024-04" db="EMBL/GenBank/DDBJ databases">
        <title>Tritrichomonas musculus Genome.</title>
        <authorList>
            <person name="Alves-Ferreira E."/>
            <person name="Grigg M."/>
            <person name="Lorenzi H."/>
            <person name="Galac M."/>
        </authorList>
    </citation>
    <scope>NUCLEOTIDE SEQUENCE [LARGE SCALE GENOMIC DNA]</scope>
    <source>
        <strain evidence="3 4">EAF2021</strain>
    </source>
</reference>
<protein>
    <submittedName>
        <fullName evidence="3">Uncharacterized protein</fullName>
    </submittedName>
</protein>
<evidence type="ECO:0000256" key="1">
    <source>
        <dbReference type="SAM" id="Coils"/>
    </source>
</evidence>
<keyword evidence="4" id="KW-1185">Reference proteome</keyword>
<feature type="region of interest" description="Disordered" evidence="2">
    <location>
        <begin position="189"/>
        <end position="214"/>
    </location>
</feature>
<organism evidence="3 4">
    <name type="scientific">Tritrichomonas musculus</name>
    <dbReference type="NCBI Taxonomy" id="1915356"/>
    <lineage>
        <taxon>Eukaryota</taxon>
        <taxon>Metamonada</taxon>
        <taxon>Parabasalia</taxon>
        <taxon>Tritrichomonadida</taxon>
        <taxon>Tritrichomonadidae</taxon>
        <taxon>Tritrichomonas</taxon>
    </lineage>
</organism>
<evidence type="ECO:0000313" key="4">
    <source>
        <dbReference type="Proteomes" id="UP001470230"/>
    </source>
</evidence>
<name>A0ABR2KS62_9EUKA</name>
<gene>
    <name evidence="3" type="ORF">M9Y10_022025</name>
</gene>
<accession>A0ABR2KS62</accession>
<proteinExistence type="predicted"/>
<dbReference type="EMBL" id="JAPFFF010000003">
    <property type="protein sequence ID" value="KAK8893601.1"/>
    <property type="molecule type" value="Genomic_DNA"/>
</dbReference>
<comment type="caution">
    <text evidence="3">The sequence shown here is derived from an EMBL/GenBank/DDBJ whole genome shotgun (WGS) entry which is preliminary data.</text>
</comment>
<evidence type="ECO:0000256" key="2">
    <source>
        <dbReference type="SAM" id="MobiDB-lite"/>
    </source>
</evidence>